<dbReference type="EMBL" id="BTRK01000002">
    <property type="protein sequence ID" value="GMR34441.1"/>
    <property type="molecule type" value="Genomic_DNA"/>
</dbReference>
<reference evidence="2" key="1">
    <citation type="submission" date="2022-10" db="EMBL/GenBank/DDBJ databases">
        <title>Genome assembly of Pristionchus species.</title>
        <authorList>
            <person name="Yoshida K."/>
            <person name="Sommer R.J."/>
        </authorList>
    </citation>
    <scope>NUCLEOTIDE SEQUENCE [LARGE SCALE GENOMIC DNA]</scope>
    <source>
        <strain evidence="2">RS5460</strain>
    </source>
</reference>
<sequence>NSKSLLQTSEEYGQLSEDAKFACSRVLDSIPHVPRRYHDYFRVDGCTEMIEGQNLKEGIDNSDFVASGCFTSAYSLNGRDHVFSTNFSEGRDIGGLLWAAVAKHQVFTTASKRNRFTVSIMLIANEDRPSKFD</sequence>
<protein>
    <submittedName>
        <fullName evidence="1">Uncharacterized protein</fullName>
    </submittedName>
</protein>
<name>A0AAN4Z5I1_9BILA</name>
<evidence type="ECO:0000313" key="2">
    <source>
        <dbReference type="Proteomes" id="UP001328107"/>
    </source>
</evidence>
<proteinExistence type="predicted"/>
<keyword evidence="2" id="KW-1185">Reference proteome</keyword>
<evidence type="ECO:0000313" key="1">
    <source>
        <dbReference type="EMBL" id="GMR34441.1"/>
    </source>
</evidence>
<accession>A0AAN4Z5I1</accession>
<organism evidence="1 2">
    <name type="scientific">Pristionchus mayeri</name>
    <dbReference type="NCBI Taxonomy" id="1317129"/>
    <lineage>
        <taxon>Eukaryota</taxon>
        <taxon>Metazoa</taxon>
        <taxon>Ecdysozoa</taxon>
        <taxon>Nematoda</taxon>
        <taxon>Chromadorea</taxon>
        <taxon>Rhabditida</taxon>
        <taxon>Rhabditina</taxon>
        <taxon>Diplogasteromorpha</taxon>
        <taxon>Diplogasteroidea</taxon>
        <taxon>Neodiplogasteridae</taxon>
        <taxon>Pristionchus</taxon>
    </lineage>
</organism>
<comment type="caution">
    <text evidence="1">The sequence shown here is derived from an EMBL/GenBank/DDBJ whole genome shotgun (WGS) entry which is preliminary data.</text>
</comment>
<dbReference type="Proteomes" id="UP001328107">
    <property type="component" value="Unassembled WGS sequence"/>
</dbReference>
<dbReference type="AlphaFoldDB" id="A0AAN4Z5I1"/>
<feature type="non-terminal residue" evidence="1">
    <location>
        <position position="1"/>
    </location>
</feature>
<gene>
    <name evidence="1" type="ORF">PMAYCL1PPCAC_04636</name>
</gene>